<dbReference type="AlphaFoldDB" id="A0A0G3BJA6"/>
<dbReference type="KEGG" id="pbh:AAW51_2843"/>
<keyword evidence="2" id="KW-1185">Reference proteome</keyword>
<dbReference type="RefSeq" id="WP_047195128.1">
    <property type="nucleotide sequence ID" value="NZ_CP011371.1"/>
</dbReference>
<dbReference type="STRING" id="413882.AAW51_2843"/>
<sequence>MRRLFIYYRIASADSRAALQAAQVMQQALRDGHAGLSAELWRRPEEKDGMLTWMEIYTHPAGVDAALEAAIADAAKALAPWLQSPRHVEAFVPCAW</sequence>
<dbReference type="OrthoDB" id="8527613at2"/>
<evidence type="ECO:0008006" key="3">
    <source>
        <dbReference type="Google" id="ProtNLM"/>
    </source>
</evidence>
<protein>
    <recommendedName>
        <fullName evidence="3">DUF4936 family protein</fullName>
    </recommendedName>
</protein>
<dbReference type="Pfam" id="PF16290">
    <property type="entry name" value="DUF4936"/>
    <property type="match status" value="1"/>
</dbReference>
<dbReference type="EMBL" id="CP011371">
    <property type="protein sequence ID" value="AKJ29534.1"/>
    <property type="molecule type" value="Genomic_DNA"/>
</dbReference>
<evidence type="ECO:0000313" key="2">
    <source>
        <dbReference type="Proteomes" id="UP000035352"/>
    </source>
</evidence>
<reference evidence="1 2" key="1">
    <citation type="submission" date="2015-05" db="EMBL/GenBank/DDBJ databases">
        <authorList>
            <person name="Tang B."/>
            <person name="Yu Y."/>
        </authorList>
    </citation>
    <scope>NUCLEOTIDE SEQUENCE [LARGE SCALE GENOMIC DNA]</scope>
    <source>
        <strain evidence="1 2">DSM 7029</strain>
    </source>
</reference>
<gene>
    <name evidence="1" type="ORF">AAW51_2843</name>
</gene>
<dbReference type="Proteomes" id="UP000035352">
    <property type="component" value="Chromosome"/>
</dbReference>
<evidence type="ECO:0000313" key="1">
    <source>
        <dbReference type="EMBL" id="AKJ29534.1"/>
    </source>
</evidence>
<name>A0A0G3BJA6_9BURK</name>
<proteinExistence type="predicted"/>
<accession>A0A0G3BJA6</accession>
<organism evidence="1 2">
    <name type="scientific">Caldimonas brevitalea</name>
    <dbReference type="NCBI Taxonomy" id="413882"/>
    <lineage>
        <taxon>Bacteria</taxon>
        <taxon>Pseudomonadati</taxon>
        <taxon>Pseudomonadota</taxon>
        <taxon>Betaproteobacteria</taxon>
        <taxon>Burkholderiales</taxon>
        <taxon>Sphaerotilaceae</taxon>
        <taxon>Caldimonas</taxon>
    </lineage>
</organism>
<dbReference type="InterPro" id="IPR032556">
    <property type="entry name" value="DUF4936"/>
</dbReference>